<comment type="caution">
    <text evidence="1">The sequence shown here is derived from an EMBL/GenBank/DDBJ whole genome shotgun (WGS) entry which is preliminary data.</text>
</comment>
<dbReference type="RefSeq" id="WP_212010095.1">
    <property type="nucleotide sequence ID" value="NZ_JAAFYZ010000050.1"/>
</dbReference>
<proteinExistence type="predicted"/>
<evidence type="ECO:0000313" key="1">
    <source>
        <dbReference type="EMBL" id="MBS2548517.1"/>
    </source>
</evidence>
<dbReference type="InterPro" id="IPR000415">
    <property type="entry name" value="Nitroreductase-like"/>
</dbReference>
<evidence type="ECO:0000313" key="2">
    <source>
        <dbReference type="Proteomes" id="UP000730482"/>
    </source>
</evidence>
<organism evidence="1 2">
    <name type="scientific">Catenulispora pinistramenti</name>
    <dbReference type="NCBI Taxonomy" id="2705254"/>
    <lineage>
        <taxon>Bacteria</taxon>
        <taxon>Bacillati</taxon>
        <taxon>Actinomycetota</taxon>
        <taxon>Actinomycetes</taxon>
        <taxon>Catenulisporales</taxon>
        <taxon>Catenulisporaceae</taxon>
        <taxon>Catenulispora</taxon>
    </lineage>
</organism>
<keyword evidence="2" id="KW-1185">Reference proteome</keyword>
<name>A0ABS5KR47_9ACTN</name>
<dbReference type="Proteomes" id="UP000730482">
    <property type="component" value="Unassembled WGS sequence"/>
</dbReference>
<sequence>MNRTGPQPPRVPVPLRPDGFLLSAEPSFQQALDEAAAIANLSPSSHNCQPWGHAWLKSDRAKALAYELLRGRDDTSAGKDSAGGTDRSTGTDSIYLALAQDTDRSLSALPAHSAEMHLSCGSYWHLLLRALAAQGWLPTAVHHLGPEAAHRAAADAGWPRNWHLLSLAVLNRTGVPPSTDLAELRATAAARRTNRAPYRDLAVAPEALHELANLSPTARDTSARPGVTVRHLRSPVELRRFATLIADHAGRDFSDDAAWRETHSYFRWTAKDAAARPDGFTPSQIFGAVSPPRRLLARVALNPAVLPRLCRLGFDRYLGSQLARTVRTTPVITAAGLPMDVPTASDLLSAGMWLADYWLTATRAGLALHPLSILTQHEDLCIELQQRFGLPGRTFFVARLGYPAATAAATLRRRASAFTL</sequence>
<accession>A0ABS5KR47</accession>
<reference evidence="1 2" key="1">
    <citation type="submission" date="2020-02" db="EMBL/GenBank/DDBJ databases">
        <title>Acidophilic actinobacteria isolated from forest soil.</title>
        <authorList>
            <person name="Golinska P."/>
        </authorList>
    </citation>
    <scope>NUCLEOTIDE SEQUENCE [LARGE SCALE GENOMIC DNA]</scope>
    <source>
        <strain evidence="1 2">NL8</strain>
    </source>
</reference>
<dbReference type="Gene3D" id="3.40.109.10">
    <property type="entry name" value="NADH Oxidase"/>
    <property type="match status" value="2"/>
</dbReference>
<dbReference type="SUPFAM" id="SSF55469">
    <property type="entry name" value="FMN-dependent nitroreductase-like"/>
    <property type="match status" value="2"/>
</dbReference>
<dbReference type="EMBL" id="JAAFYZ010000050">
    <property type="protein sequence ID" value="MBS2548517.1"/>
    <property type="molecule type" value="Genomic_DNA"/>
</dbReference>
<protein>
    <recommendedName>
        <fullName evidence="3">RedV protein</fullName>
    </recommendedName>
</protein>
<gene>
    <name evidence="1" type="ORF">KGQ19_16745</name>
</gene>
<evidence type="ECO:0008006" key="3">
    <source>
        <dbReference type="Google" id="ProtNLM"/>
    </source>
</evidence>